<dbReference type="AlphaFoldDB" id="A0AAW1PX17"/>
<evidence type="ECO:0000313" key="2">
    <source>
        <dbReference type="EMBL" id="KAK9814345.1"/>
    </source>
</evidence>
<gene>
    <name evidence="2" type="ORF">WJX72_004224</name>
</gene>
<organism evidence="2 3">
    <name type="scientific">[Myrmecia] bisecta</name>
    <dbReference type="NCBI Taxonomy" id="41462"/>
    <lineage>
        <taxon>Eukaryota</taxon>
        <taxon>Viridiplantae</taxon>
        <taxon>Chlorophyta</taxon>
        <taxon>core chlorophytes</taxon>
        <taxon>Trebouxiophyceae</taxon>
        <taxon>Trebouxiales</taxon>
        <taxon>Trebouxiaceae</taxon>
        <taxon>Myrmecia</taxon>
    </lineage>
</organism>
<comment type="caution">
    <text evidence="2">The sequence shown here is derived from an EMBL/GenBank/DDBJ whole genome shotgun (WGS) entry which is preliminary data.</text>
</comment>
<reference evidence="2 3" key="1">
    <citation type="journal article" date="2024" name="Nat. Commun.">
        <title>Phylogenomics reveals the evolutionary origins of lichenization in chlorophyte algae.</title>
        <authorList>
            <person name="Puginier C."/>
            <person name="Libourel C."/>
            <person name="Otte J."/>
            <person name="Skaloud P."/>
            <person name="Haon M."/>
            <person name="Grisel S."/>
            <person name="Petersen M."/>
            <person name="Berrin J.G."/>
            <person name="Delaux P.M."/>
            <person name="Dal Grande F."/>
            <person name="Keller J."/>
        </authorList>
    </citation>
    <scope>NUCLEOTIDE SEQUENCE [LARGE SCALE GENOMIC DNA]</scope>
    <source>
        <strain evidence="2 3">SAG 2043</strain>
    </source>
</reference>
<accession>A0AAW1PX17</accession>
<sequence>MSRERRRKNYRAKALAVAGQMHAGGVRSQLLGQPPAEAAELVDTAAKAESQSKEGAGMEPTQQHVHIQPAAPQPRHKAASVPDEAEAQAEEDMDAAIEPAELNEPQMPAAAGTSANGTVASRHAGAEGRTCPRCHTGKPTTAFYVSARTGRLSSYCKACDKLRQQQIRKPMVPWFCKPPYKQHLLSGQAVMLAYVPLELLEGSAAADNAVSRLPMDCVAFVHRLQVRQGTATSKGATDLFVQFEDGRWATLGDANDFWHSGDHDSLDHGAIRLLGPTGRKFRPQLWPPSQWTTAEVLSWPCMDNFDDFCSLAGEATDGPWRLTEPQFPILGNRRMTPADISWGCNHMRTLRQCYATKKKLPPVLGERLARAVAREYEAVLLPAAPADARATGAACASLPAAASSLDAMQLSVKRVEVLDVLDGAKRGSEELVDFAVDNPRAMQRLMELRPAAAGRAG</sequence>
<name>A0AAW1PX17_9CHLO</name>
<feature type="region of interest" description="Disordered" evidence="1">
    <location>
        <begin position="17"/>
        <end position="91"/>
    </location>
</feature>
<proteinExistence type="predicted"/>
<protein>
    <submittedName>
        <fullName evidence="2">Uncharacterized protein</fullName>
    </submittedName>
</protein>
<evidence type="ECO:0000256" key="1">
    <source>
        <dbReference type="SAM" id="MobiDB-lite"/>
    </source>
</evidence>
<dbReference type="Proteomes" id="UP001489004">
    <property type="component" value="Unassembled WGS sequence"/>
</dbReference>
<keyword evidence="3" id="KW-1185">Reference proteome</keyword>
<dbReference type="EMBL" id="JALJOR010000007">
    <property type="protein sequence ID" value="KAK9814345.1"/>
    <property type="molecule type" value="Genomic_DNA"/>
</dbReference>
<evidence type="ECO:0000313" key="3">
    <source>
        <dbReference type="Proteomes" id="UP001489004"/>
    </source>
</evidence>